<proteinExistence type="predicted"/>
<evidence type="ECO:0000313" key="2">
    <source>
        <dbReference type="EMBL" id="KAG0148291.1"/>
    </source>
</evidence>
<dbReference type="Proteomes" id="UP000886653">
    <property type="component" value="Unassembled WGS sequence"/>
</dbReference>
<gene>
    <name evidence="2" type="ORF">CROQUDRAFT_654989</name>
</gene>
<feature type="compositionally biased region" description="Basic and acidic residues" evidence="1">
    <location>
        <begin position="1"/>
        <end position="34"/>
    </location>
</feature>
<keyword evidence="3" id="KW-1185">Reference proteome</keyword>
<organism evidence="2 3">
    <name type="scientific">Cronartium quercuum f. sp. fusiforme G11</name>
    <dbReference type="NCBI Taxonomy" id="708437"/>
    <lineage>
        <taxon>Eukaryota</taxon>
        <taxon>Fungi</taxon>
        <taxon>Dikarya</taxon>
        <taxon>Basidiomycota</taxon>
        <taxon>Pucciniomycotina</taxon>
        <taxon>Pucciniomycetes</taxon>
        <taxon>Pucciniales</taxon>
        <taxon>Coleosporiaceae</taxon>
        <taxon>Cronartium</taxon>
    </lineage>
</organism>
<feature type="compositionally biased region" description="Basic and acidic residues" evidence="1">
    <location>
        <begin position="49"/>
        <end position="61"/>
    </location>
</feature>
<name>A0A9P6NRJ8_9BASI</name>
<evidence type="ECO:0000313" key="3">
    <source>
        <dbReference type="Proteomes" id="UP000886653"/>
    </source>
</evidence>
<reference evidence="2" key="1">
    <citation type="submission" date="2013-11" db="EMBL/GenBank/DDBJ databases">
        <title>Genome sequence of the fusiform rust pathogen reveals effectors for host alternation and coevolution with pine.</title>
        <authorList>
            <consortium name="DOE Joint Genome Institute"/>
            <person name="Smith K."/>
            <person name="Pendleton A."/>
            <person name="Kubisiak T."/>
            <person name="Anderson C."/>
            <person name="Salamov A."/>
            <person name="Aerts A."/>
            <person name="Riley R."/>
            <person name="Clum A."/>
            <person name="Lindquist E."/>
            <person name="Ence D."/>
            <person name="Campbell M."/>
            <person name="Kronenberg Z."/>
            <person name="Feau N."/>
            <person name="Dhillon B."/>
            <person name="Hamelin R."/>
            <person name="Burleigh J."/>
            <person name="Smith J."/>
            <person name="Yandell M."/>
            <person name="Nelson C."/>
            <person name="Grigoriev I."/>
            <person name="Davis J."/>
        </authorList>
    </citation>
    <scope>NUCLEOTIDE SEQUENCE</scope>
    <source>
        <strain evidence="2">G11</strain>
    </source>
</reference>
<dbReference type="OrthoDB" id="3358841at2759"/>
<dbReference type="EMBL" id="MU167238">
    <property type="protein sequence ID" value="KAG0148291.1"/>
    <property type="molecule type" value="Genomic_DNA"/>
</dbReference>
<comment type="caution">
    <text evidence="2">The sequence shown here is derived from an EMBL/GenBank/DDBJ whole genome shotgun (WGS) entry which is preliminary data.</text>
</comment>
<sequence length="72" mass="7825">MQATFEDHKQTSEDISKNEADRLAKNEARREAGKPTEGGAAGRAQIGSKDPKDHDTKHGGQADHLPTTKPFI</sequence>
<protein>
    <submittedName>
        <fullName evidence="2">Uncharacterized protein</fullName>
    </submittedName>
</protein>
<evidence type="ECO:0000256" key="1">
    <source>
        <dbReference type="SAM" id="MobiDB-lite"/>
    </source>
</evidence>
<accession>A0A9P6NRJ8</accession>
<dbReference type="AlphaFoldDB" id="A0A9P6NRJ8"/>
<feature type="region of interest" description="Disordered" evidence="1">
    <location>
        <begin position="1"/>
        <end position="72"/>
    </location>
</feature>